<keyword evidence="2" id="KW-1185">Reference proteome</keyword>
<sequence length="95" mass="10637">MTKRLPSAEHADTLSLKALRSLVSGLVDREEILRINPRAGSPFKGNRSCYIRDLALVAENLRYRRECWITPIGKTMLAPMPARVAGSYGGNLRRL</sequence>
<dbReference type="RefSeq" id="WP_306836745.1">
    <property type="nucleotide sequence ID" value="NZ_JAUSRF010000011.1"/>
</dbReference>
<reference evidence="1 2" key="1">
    <citation type="submission" date="2023-07" db="EMBL/GenBank/DDBJ databases">
        <title>Sorghum-associated microbial communities from plants grown in Nebraska, USA.</title>
        <authorList>
            <person name="Schachtman D."/>
        </authorList>
    </citation>
    <scope>NUCLEOTIDE SEQUENCE [LARGE SCALE GENOMIC DNA]</scope>
    <source>
        <strain evidence="1 2">DS1307</strain>
    </source>
</reference>
<protein>
    <submittedName>
        <fullName evidence="1">Uncharacterized protein</fullName>
    </submittedName>
</protein>
<gene>
    <name evidence="1" type="ORF">J2T09_003414</name>
</gene>
<name>A0ABT9PW67_9HYPH</name>
<evidence type="ECO:0000313" key="2">
    <source>
        <dbReference type="Proteomes" id="UP001241472"/>
    </source>
</evidence>
<evidence type="ECO:0000313" key="1">
    <source>
        <dbReference type="EMBL" id="MDP9838642.1"/>
    </source>
</evidence>
<organism evidence="1 2">
    <name type="scientific">Neorhizobium huautlense</name>
    <dbReference type="NCBI Taxonomy" id="67774"/>
    <lineage>
        <taxon>Bacteria</taxon>
        <taxon>Pseudomonadati</taxon>
        <taxon>Pseudomonadota</taxon>
        <taxon>Alphaproteobacteria</taxon>
        <taxon>Hyphomicrobiales</taxon>
        <taxon>Rhizobiaceae</taxon>
        <taxon>Rhizobium/Agrobacterium group</taxon>
        <taxon>Neorhizobium</taxon>
    </lineage>
</organism>
<accession>A0ABT9PW67</accession>
<dbReference type="EMBL" id="JAUSRF010000011">
    <property type="protein sequence ID" value="MDP9838642.1"/>
    <property type="molecule type" value="Genomic_DNA"/>
</dbReference>
<dbReference type="Proteomes" id="UP001241472">
    <property type="component" value="Unassembled WGS sequence"/>
</dbReference>
<comment type="caution">
    <text evidence="1">The sequence shown here is derived from an EMBL/GenBank/DDBJ whole genome shotgun (WGS) entry which is preliminary data.</text>
</comment>
<proteinExistence type="predicted"/>